<organism evidence="2 3">
    <name type="scientific">Dissophora globulifera</name>
    <dbReference type="NCBI Taxonomy" id="979702"/>
    <lineage>
        <taxon>Eukaryota</taxon>
        <taxon>Fungi</taxon>
        <taxon>Fungi incertae sedis</taxon>
        <taxon>Mucoromycota</taxon>
        <taxon>Mortierellomycotina</taxon>
        <taxon>Mortierellomycetes</taxon>
        <taxon>Mortierellales</taxon>
        <taxon>Mortierellaceae</taxon>
        <taxon>Dissophora</taxon>
    </lineage>
</organism>
<sequence>MDPRTPENLRPGNILRKIDIKRFPTVKLKTIFFEKTHPSRWLVEEYVKQGYGELGDFVDDLRRLATMRTPAPSDAIIKKFCHRLWIFFTSEDGILLLERVKAGIRLHAESDLFAVNATVARYRDLRDGMCLLRGHAISGLDNISDEGMSLNESRLYERILFYLAKEQLSEMEFKDMFVALTGIIDLRVASYKDMSSVVPALNAKDPEIEQLLQRLSKDLRLGLRTLVLKCDVRLGEIARQELGGEDPTVYAPIIQLIRYLTNLIDQGTTPVSESEIVAVWKASLEILSHGKLKFLRQKATADPGYSGEHICRATQMQKRLFMAEFEVEDAPESGRRVDLLLRIDDLEVLNTEAKVNGDPRLGDLQYKKNIRINHAILQDAARHEIELPSMLPLDIRGMSAMVCCIKKADKNILIAGPANSELIVLPSTKDELVKFLAGHSPQMLWNYVHLLLDYQKHIERLVEKKRSASVTTPKKRPAEKWDADTSDGSQEQEERRGSDTFTLDQEDDNTEDQGQELENGEPLLQKVKKEAHQDRRQKERTSNRFMARRMGPQPGELTFFTPRRSKKRVQ</sequence>
<proteinExistence type="predicted"/>
<keyword evidence="3" id="KW-1185">Reference proteome</keyword>
<protein>
    <submittedName>
        <fullName evidence="2">Uncharacterized protein</fullName>
    </submittedName>
</protein>
<comment type="caution">
    <text evidence="2">The sequence shown here is derived from an EMBL/GenBank/DDBJ whole genome shotgun (WGS) entry which is preliminary data.</text>
</comment>
<dbReference type="OrthoDB" id="2440016at2759"/>
<evidence type="ECO:0000256" key="1">
    <source>
        <dbReference type="SAM" id="MobiDB-lite"/>
    </source>
</evidence>
<dbReference type="Proteomes" id="UP000738325">
    <property type="component" value="Unassembled WGS sequence"/>
</dbReference>
<evidence type="ECO:0000313" key="3">
    <source>
        <dbReference type="Proteomes" id="UP000738325"/>
    </source>
</evidence>
<dbReference type="EMBL" id="JAAAIP010000118">
    <property type="protein sequence ID" value="KAG0325301.1"/>
    <property type="molecule type" value="Genomic_DNA"/>
</dbReference>
<gene>
    <name evidence="2" type="ORF">BGZ99_000817</name>
</gene>
<feature type="compositionally biased region" description="Basic and acidic residues" evidence="1">
    <location>
        <begin position="527"/>
        <end position="542"/>
    </location>
</feature>
<evidence type="ECO:0000313" key="2">
    <source>
        <dbReference type="EMBL" id="KAG0325301.1"/>
    </source>
</evidence>
<name>A0A9P6RS16_9FUNG</name>
<accession>A0A9P6RS16</accession>
<reference evidence="2" key="1">
    <citation type="journal article" date="2020" name="Fungal Divers.">
        <title>Resolving the Mortierellaceae phylogeny through synthesis of multi-gene phylogenetics and phylogenomics.</title>
        <authorList>
            <person name="Vandepol N."/>
            <person name="Liber J."/>
            <person name="Desiro A."/>
            <person name="Na H."/>
            <person name="Kennedy M."/>
            <person name="Barry K."/>
            <person name="Grigoriev I.V."/>
            <person name="Miller A.N."/>
            <person name="O'Donnell K."/>
            <person name="Stajich J.E."/>
            <person name="Bonito G."/>
        </authorList>
    </citation>
    <scope>NUCLEOTIDE SEQUENCE</scope>
    <source>
        <strain evidence="2">REB-010B</strain>
    </source>
</reference>
<feature type="region of interest" description="Disordered" evidence="1">
    <location>
        <begin position="464"/>
        <end position="570"/>
    </location>
</feature>
<feature type="compositionally biased region" description="Acidic residues" evidence="1">
    <location>
        <begin position="504"/>
        <end position="519"/>
    </location>
</feature>
<dbReference type="AlphaFoldDB" id="A0A9P6RS16"/>